<evidence type="ECO:0000313" key="2">
    <source>
        <dbReference type="Proteomes" id="UP000502377"/>
    </source>
</evidence>
<gene>
    <name evidence="1" type="ORF">CRECT_1469</name>
</gene>
<proteinExistence type="predicted"/>
<organism evidence="1 2">
    <name type="scientific">Campylobacter rectus</name>
    <name type="common">Wolinella recta</name>
    <dbReference type="NCBI Taxonomy" id="203"/>
    <lineage>
        <taxon>Bacteria</taxon>
        <taxon>Pseudomonadati</taxon>
        <taxon>Campylobacterota</taxon>
        <taxon>Epsilonproteobacteria</taxon>
        <taxon>Campylobacterales</taxon>
        <taxon>Campylobacteraceae</taxon>
        <taxon>Campylobacter</taxon>
    </lineage>
</organism>
<accession>A0A6G5QND5</accession>
<evidence type="ECO:0000313" key="1">
    <source>
        <dbReference type="EMBL" id="QCD47117.1"/>
    </source>
</evidence>
<reference evidence="1 2" key="1">
    <citation type="submission" date="2016-07" db="EMBL/GenBank/DDBJ databases">
        <title>Comparative genomics of the Campylobacter concisus group.</title>
        <authorList>
            <person name="Miller W.G."/>
            <person name="Yee E."/>
            <person name="Chapman M.H."/>
            <person name="Huynh S."/>
            <person name="Bono J.L."/>
            <person name="On S.L.W."/>
            <person name="StLeger J."/>
            <person name="Foster G."/>
            <person name="Parker C.T."/>
        </authorList>
    </citation>
    <scope>NUCLEOTIDE SEQUENCE [LARGE SCALE GENOMIC DNA]</scope>
    <source>
        <strain evidence="1 2">ATCC 33238</strain>
    </source>
</reference>
<dbReference type="KEGG" id="crx:CRECT_1469"/>
<dbReference type="EMBL" id="CP012543">
    <property type="protein sequence ID" value="QCD47117.1"/>
    <property type="molecule type" value="Genomic_DNA"/>
</dbReference>
<dbReference type="Proteomes" id="UP000502377">
    <property type="component" value="Chromosome"/>
</dbReference>
<dbReference type="AlphaFoldDB" id="A0A6G5QND5"/>
<sequence>MRAKPVSFCLQAALAERSDDSQRGEAKQRRAPFCVRFSLFFGRGRALLRLRLVTASLKAASRMRSRAELLTLCLQLRAKRSQTRRAMVANVVKLK</sequence>
<protein>
    <submittedName>
        <fullName evidence="1">Uncharacterized protein</fullName>
    </submittedName>
</protein>
<name>A0A6G5QND5_CAMRE</name>